<reference evidence="2" key="1">
    <citation type="submission" date="2023-08" db="EMBL/GenBank/DDBJ databases">
        <authorList>
            <person name="Chen Y."/>
            <person name="Shah S."/>
            <person name="Dougan E. K."/>
            <person name="Thang M."/>
            <person name="Chan C."/>
        </authorList>
    </citation>
    <scope>NUCLEOTIDE SEQUENCE</scope>
</reference>
<feature type="compositionally biased region" description="Basic and acidic residues" evidence="1">
    <location>
        <begin position="71"/>
        <end position="88"/>
    </location>
</feature>
<feature type="region of interest" description="Disordered" evidence="1">
    <location>
        <begin position="1"/>
        <end position="145"/>
    </location>
</feature>
<gene>
    <name evidence="2" type="ORF">EVOR1521_LOCUS31529</name>
</gene>
<feature type="compositionally biased region" description="Low complexity" evidence="1">
    <location>
        <begin position="101"/>
        <end position="116"/>
    </location>
</feature>
<dbReference type="EMBL" id="CAUJNA010003838">
    <property type="protein sequence ID" value="CAJ1410767.1"/>
    <property type="molecule type" value="Genomic_DNA"/>
</dbReference>
<name>A0AA36NKF2_9DINO</name>
<dbReference type="Proteomes" id="UP001178507">
    <property type="component" value="Unassembled WGS sequence"/>
</dbReference>
<evidence type="ECO:0000313" key="2">
    <source>
        <dbReference type="EMBL" id="CAJ1410767.1"/>
    </source>
</evidence>
<dbReference type="AlphaFoldDB" id="A0AA36NKF2"/>
<evidence type="ECO:0000256" key="1">
    <source>
        <dbReference type="SAM" id="MobiDB-lite"/>
    </source>
</evidence>
<organism evidence="2 3">
    <name type="scientific">Effrenium voratum</name>
    <dbReference type="NCBI Taxonomy" id="2562239"/>
    <lineage>
        <taxon>Eukaryota</taxon>
        <taxon>Sar</taxon>
        <taxon>Alveolata</taxon>
        <taxon>Dinophyceae</taxon>
        <taxon>Suessiales</taxon>
        <taxon>Symbiodiniaceae</taxon>
        <taxon>Effrenium</taxon>
    </lineage>
</organism>
<proteinExistence type="predicted"/>
<evidence type="ECO:0000313" key="3">
    <source>
        <dbReference type="Proteomes" id="UP001178507"/>
    </source>
</evidence>
<sequence length="217" mass="23225">MAESKPCGQSLPSKARQDLVNTEGRLRSFESLVHASPKAIRSPKTPPPGDPDRKSPSSPLSPLSRGLSFFPEERLEELGERSNREKRVQSSKRSVHFDRPASSSASLSGNASSLLSRFLGRAAGPSPDASPVEAARPSAAEATRRAVRERLARQEDRGVVPKAKMEIAPLPVLLGSQPVPASGFGAGAQDSCAVAARRAFLAYQERRASRAMTNFVV</sequence>
<keyword evidence="3" id="KW-1185">Reference proteome</keyword>
<protein>
    <submittedName>
        <fullName evidence="2">Uncharacterized protein</fullName>
    </submittedName>
</protein>
<feature type="compositionally biased region" description="Low complexity" evidence="1">
    <location>
        <begin position="56"/>
        <end position="68"/>
    </location>
</feature>
<comment type="caution">
    <text evidence="2">The sequence shown here is derived from an EMBL/GenBank/DDBJ whole genome shotgun (WGS) entry which is preliminary data.</text>
</comment>
<accession>A0AA36NKF2</accession>